<evidence type="ECO:0008006" key="4">
    <source>
        <dbReference type="Google" id="ProtNLM"/>
    </source>
</evidence>
<dbReference type="AlphaFoldDB" id="A0A9D5APK8"/>
<proteinExistence type="predicted"/>
<keyword evidence="3" id="KW-1185">Reference proteome</keyword>
<evidence type="ECO:0000313" key="3">
    <source>
        <dbReference type="Proteomes" id="UP001058974"/>
    </source>
</evidence>
<protein>
    <recommendedName>
        <fullName evidence="4">Retrotransposon gag domain-containing protein</fullName>
    </recommendedName>
</protein>
<evidence type="ECO:0000313" key="2">
    <source>
        <dbReference type="EMBL" id="KAI5414801.1"/>
    </source>
</evidence>
<feature type="region of interest" description="Disordered" evidence="1">
    <location>
        <begin position="70"/>
        <end position="110"/>
    </location>
</feature>
<accession>A0A9D5APK8</accession>
<sequence>MNPPELHGGLNTVKAHEWITSMERIFQIVHCSEENKVVFASHMMKSPAVRWWVRLRKNLSFSSLVSHYAKNRREKKETTEPPPCVIYPKRGKGNARSKPRKEHGLATKEDGFGSRLCEGKVLGTLRIRSTLRDPRTEGRKIGC</sequence>
<dbReference type="EMBL" id="JAMSHJ010000004">
    <property type="protein sequence ID" value="KAI5414801.1"/>
    <property type="molecule type" value="Genomic_DNA"/>
</dbReference>
<organism evidence="2 3">
    <name type="scientific">Pisum sativum</name>
    <name type="common">Garden pea</name>
    <name type="synonym">Lathyrus oleraceus</name>
    <dbReference type="NCBI Taxonomy" id="3888"/>
    <lineage>
        <taxon>Eukaryota</taxon>
        <taxon>Viridiplantae</taxon>
        <taxon>Streptophyta</taxon>
        <taxon>Embryophyta</taxon>
        <taxon>Tracheophyta</taxon>
        <taxon>Spermatophyta</taxon>
        <taxon>Magnoliopsida</taxon>
        <taxon>eudicotyledons</taxon>
        <taxon>Gunneridae</taxon>
        <taxon>Pentapetalae</taxon>
        <taxon>rosids</taxon>
        <taxon>fabids</taxon>
        <taxon>Fabales</taxon>
        <taxon>Fabaceae</taxon>
        <taxon>Papilionoideae</taxon>
        <taxon>50 kb inversion clade</taxon>
        <taxon>NPAAA clade</taxon>
        <taxon>Hologalegina</taxon>
        <taxon>IRL clade</taxon>
        <taxon>Fabeae</taxon>
        <taxon>Lathyrus</taxon>
    </lineage>
</organism>
<name>A0A9D5APK8_PEA</name>
<comment type="caution">
    <text evidence="2">The sequence shown here is derived from an EMBL/GenBank/DDBJ whole genome shotgun (WGS) entry which is preliminary data.</text>
</comment>
<feature type="compositionally biased region" description="Basic residues" evidence="1">
    <location>
        <begin position="89"/>
        <end position="101"/>
    </location>
</feature>
<gene>
    <name evidence="2" type="ORF">KIW84_040314</name>
</gene>
<dbReference type="Gramene" id="Psat04G0031400-T1">
    <property type="protein sequence ID" value="KAI5414801.1"/>
    <property type="gene ID" value="KIW84_040314"/>
</dbReference>
<reference evidence="2 3" key="1">
    <citation type="journal article" date="2022" name="Nat. Genet.">
        <title>Improved pea reference genome and pan-genome highlight genomic features and evolutionary characteristics.</title>
        <authorList>
            <person name="Yang T."/>
            <person name="Liu R."/>
            <person name="Luo Y."/>
            <person name="Hu S."/>
            <person name="Wang D."/>
            <person name="Wang C."/>
            <person name="Pandey M.K."/>
            <person name="Ge S."/>
            <person name="Xu Q."/>
            <person name="Li N."/>
            <person name="Li G."/>
            <person name="Huang Y."/>
            <person name="Saxena R.K."/>
            <person name="Ji Y."/>
            <person name="Li M."/>
            <person name="Yan X."/>
            <person name="He Y."/>
            <person name="Liu Y."/>
            <person name="Wang X."/>
            <person name="Xiang C."/>
            <person name="Varshney R.K."/>
            <person name="Ding H."/>
            <person name="Gao S."/>
            <person name="Zong X."/>
        </authorList>
    </citation>
    <scope>NUCLEOTIDE SEQUENCE [LARGE SCALE GENOMIC DNA]</scope>
    <source>
        <strain evidence="2 3">cv. Zhongwan 6</strain>
    </source>
</reference>
<evidence type="ECO:0000256" key="1">
    <source>
        <dbReference type="SAM" id="MobiDB-lite"/>
    </source>
</evidence>
<dbReference type="Proteomes" id="UP001058974">
    <property type="component" value="Chromosome 4"/>
</dbReference>